<feature type="transmembrane region" description="Helical" evidence="1">
    <location>
        <begin position="21"/>
        <end position="40"/>
    </location>
</feature>
<sequence length="298" mass="33469">MPDSPRKKRSRKHSQNGQFRWVLIALVVLVVVGGGLLWTIGPKLLDRFQQAQLHNQIKEVRDKNFSGETVREIHLPVGISFKIPQDFKGRQIIPNGDVNLFSVTHKFSFGTQNAEDRLLLSYGTLSFQGQGGSPLEAVMMHSPASSLLANSDLTNQQVVADEQGDWNAFPYRDITVTGANNLQARARLFLIEETLLILEATWTPHSAPRAKRFFESISYAKPASDVARTKTLPEGETDLLKRINVLTVSQSAIGSISMEELSALRRLRQQFSQFRSRHQSRTRCTCVFSVHSETNHST</sequence>
<dbReference type="RefSeq" id="WP_146512295.1">
    <property type="nucleotide sequence ID" value="NZ_SIHI01000055.1"/>
</dbReference>
<protein>
    <submittedName>
        <fullName evidence="2">Uncharacterized protein</fullName>
    </submittedName>
</protein>
<accession>A0A5C5VQ88</accession>
<evidence type="ECO:0000313" key="2">
    <source>
        <dbReference type="EMBL" id="TWT40095.1"/>
    </source>
</evidence>
<reference evidence="2 3" key="1">
    <citation type="submission" date="2019-02" db="EMBL/GenBank/DDBJ databases">
        <title>Deep-cultivation of Planctomycetes and their phenomic and genomic characterization uncovers novel biology.</title>
        <authorList>
            <person name="Wiegand S."/>
            <person name="Jogler M."/>
            <person name="Boedeker C."/>
            <person name="Pinto D."/>
            <person name="Vollmers J."/>
            <person name="Rivas-Marin E."/>
            <person name="Kohn T."/>
            <person name="Peeters S.H."/>
            <person name="Heuer A."/>
            <person name="Rast P."/>
            <person name="Oberbeckmann S."/>
            <person name="Bunk B."/>
            <person name="Jeske O."/>
            <person name="Meyerdierks A."/>
            <person name="Storesund J.E."/>
            <person name="Kallscheuer N."/>
            <person name="Luecker S."/>
            <person name="Lage O.M."/>
            <person name="Pohl T."/>
            <person name="Merkel B.J."/>
            <person name="Hornburger P."/>
            <person name="Mueller R.-W."/>
            <person name="Bruemmer F."/>
            <person name="Labrenz M."/>
            <person name="Spormann A.M."/>
            <person name="Op Den Camp H."/>
            <person name="Overmann J."/>
            <person name="Amann R."/>
            <person name="Jetten M.S.M."/>
            <person name="Mascher T."/>
            <person name="Medema M.H."/>
            <person name="Devos D.P."/>
            <person name="Kaster A.-K."/>
            <person name="Ovreas L."/>
            <person name="Rohde M."/>
            <person name="Galperin M.Y."/>
            <person name="Jogler C."/>
        </authorList>
    </citation>
    <scope>NUCLEOTIDE SEQUENCE [LARGE SCALE GENOMIC DNA]</scope>
    <source>
        <strain evidence="2 3">KOR42</strain>
    </source>
</reference>
<proteinExistence type="predicted"/>
<comment type="caution">
    <text evidence="2">The sequence shown here is derived from an EMBL/GenBank/DDBJ whole genome shotgun (WGS) entry which is preliminary data.</text>
</comment>
<keyword evidence="1" id="KW-1133">Transmembrane helix</keyword>
<evidence type="ECO:0000313" key="3">
    <source>
        <dbReference type="Proteomes" id="UP000317243"/>
    </source>
</evidence>
<dbReference type="AlphaFoldDB" id="A0A5C5VQ88"/>
<gene>
    <name evidence="2" type="ORF">KOR42_49900</name>
</gene>
<dbReference type="EMBL" id="SIHI01000055">
    <property type="protein sequence ID" value="TWT40095.1"/>
    <property type="molecule type" value="Genomic_DNA"/>
</dbReference>
<name>A0A5C5VQ88_9PLAN</name>
<keyword evidence="3" id="KW-1185">Reference proteome</keyword>
<keyword evidence="1" id="KW-0812">Transmembrane</keyword>
<dbReference type="Proteomes" id="UP000317243">
    <property type="component" value="Unassembled WGS sequence"/>
</dbReference>
<evidence type="ECO:0000256" key="1">
    <source>
        <dbReference type="SAM" id="Phobius"/>
    </source>
</evidence>
<organism evidence="2 3">
    <name type="scientific">Thalassoglobus neptunius</name>
    <dbReference type="NCBI Taxonomy" id="1938619"/>
    <lineage>
        <taxon>Bacteria</taxon>
        <taxon>Pseudomonadati</taxon>
        <taxon>Planctomycetota</taxon>
        <taxon>Planctomycetia</taxon>
        <taxon>Planctomycetales</taxon>
        <taxon>Planctomycetaceae</taxon>
        <taxon>Thalassoglobus</taxon>
    </lineage>
</organism>
<keyword evidence="1" id="KW-0472">Membrane</keyword>